<protein>
    <submittedName>
        <fullName evidence="2">Uncharacterized protein</fullName>
    </submittedName>
</protein>
<proteinExistence type="predicted"/>
<keyword evidence="1" id="KW-0812">Transmembrane</keyword>
<sequence>MSRSLTWPVAILLLYLVVAASTGVSVFTLLWGTGVVAFGLFLTAVVLAVISTLRSGPAPVEWPDAKVGVATVKKVLSTTELKDGRRLVNVNVRVEPADGSGSFDSTFTRRVPQASVAGIEPGLQFPAMYRPDRREKIKIARGDKQQKAQRFFDHVRVRDGMVQVLELQAAQAGVLTDADVLSIDRTDRVLGGFPVYDVGLRIHRVGATPYEHRKSMPLSSFEHGLLAATPSVRVKYLPENPQAVAVAIENRQEELT</sequence>
<accession>A0A7X6PM96</accession>
<name>A0A7X6PM96_9CORY</name>
<evidence type="ECO:0000313" key="3">
    <source>
        <dbReference type="Proteomes" id="UP000557899"/>
    </source>
</evidence>
<comment type="caution">
    <text evidence="2">The sequence shown here is derived from an EMBL/GenBank/DDBJ whole genome shotgun (WGS) entry which is preliminary data.</text>
</comment>
<dbReference type="AlphaFoldDB" id="A0A7X6PM96"/>
<evidence type="ECO:0000313" key="2">
    <source>
        <dbReference type="EMBL" id="NLA55617.1"/>
    </source>
</evidence>
<keyword evidence="1" id="KW-0472">Membrane</keyword>
<gene>
    <name evidence="2" type="ORF">GX859_04860</name>
</gene>
<keyword evidence="1" id="KW-1133">Transmembrane helix</keyword>
<dbReference type="Proteomes" id="UP000557899">
    <property type="component" value="Unassembled WGS sequence"/>
</dbReference>
<feature type="transmembrane region" description="Helical" evidence="1">
    <location>
        <begin position="29"/>
        <end position="50"/>
    </location>
</feature>
<dbReference type="EMBL" id="JAAZHI010000105">
    <property type="protein sequence ID" value="NLA55617.1"/>
    <property type="molecule type" value="Genomic_DNA"/>
</dbReference>
<evidence type="ECO:0000256" key="1">
    <source>
        <dbReference type="SAM" id="Phobius"/>
    </source>
</evidence>
<organism evidence="2 3">
    <name type="scientific">Corynebacterium humireducens</name>
    <dbReference type="NCBI Taxonomy" id="1223514"/>
    <lineage>
        <taxon>Bacteria</taxon>
        <taxon>Bacillati</taxon>
        <taxon>Actinomycetota</taxon>
        <taxon>Actinomycetes</taxon>
        <taxon>Mycobacteriales</taxon>
        <taxon>Corynebacteriaceae</taxon>
        <taxon>Corynebacterium</taxon>
    </lineage>
</organism>
<reference evidence="2 3" key="1">
    <citation type="journal article" date="2020" name="Biotechnol. Biofuels">
        <title>New insights from the biogas microbiome by comprehensive genome-resolved metagenomics of nearly 1600 species originating from multiple anaerobic digesters.</title>
        <authorList>
            <person name="Campanaro S."/>
            <person name="Treu L."/>
            <person name="Rodriguez-R L.M."/>
            <person name="Kovalovszki A."/>
            <person name="Ziels R.M."/>
            <person name="Maus I."/>
            <person name="Zhu X."/>
            <person name="Kougias P.G."/>
            <person name="Basile A."/>
            <person name="Luo G."/>
            <person name="Schluter A."/>
            <person name="Konstantinidis K.T."/>
            <person name="Angelidaki I."/>
        </authorList>
    </citation>
    <scope>NUCLEOTIDE SEQUENCE [LARGE SCALE GENOMIC DNA]</scope>
    <source>
        <strain evidence="2">AS15tlH2ME_198</strain>
    </source>
</reference>